<protein>
    <submittedName>
        <fullName evidence="1">Uncharacterized protein</fullName>
    </submittedName>
</protein>
<dbReference type="AlphaFoldDB" id="A0A8T0IRS4"/>
<accession>A0A8T0IRS4</accession>
<sequence length="34" mass="3806">MQDGIGICFIIIVTVIENLCTSGEGAFYKYVHRD</sequence>
<organism evidence="1 2">
    <name type="scientific">Ceratodon purpureus</name>
    <name type="common">Fire moss</name>
    <name type="synonym">Dicranum purpureum</name>
    <dbReference type="NCBI Taxonomy" id="3225"/>
    <lineage>
        <taxon>Eukaryota</taxon>
        <taxon>Viridiplantae</taxon>
        <taxon>Streptophyta</taxon>
        <taxon>Embryophyta</taxon>
        <taxon>Bryophyta</taxon>
        <taxon>Bryophytina</taxon>
        <taxon>Bryopsida</taxon>
        <taxon>Dicranidae</taxon>
        <taxon>Pseudoditrichales</taxon>
        <taxon>Ditrichaceae</taxon>
        <taxon>Ceratodon</taxon>
    </lineage>
</organism>
<evidence type="ECO:0000313" key="2">
    <source>
        <dbReference type="Proteomes" id="UP000822688"/>
    </source>
</evidence>
<keyword evidence="2" id="KW-1185">Reference proteome</keyword>
<dbReference type="Proteomes" id="UP000822688">
    <property type="component" value="Chromosome 2"/>
</dbReference>
<gene>
    <name evidence="1" type="ORF">KC19_2G034900</name>
</gene>
<comment type="caution">
    <text evidence="1">The sequence shown here is derived from an EMBL/GenBank/DDBJ whole genome shotgun (WGS) entry which is preliminary data.</text>
</comment>
<reference evidence="1" key="1">
    <citation type="submission" date="2020-06" db="EMBL/GenBank/DDBJ databases">
        <title>WGS assembly of Ceratodon purpureus strain R40.</title>
        <authorList>
            <person name="Carey S.B."/>
            <person name="Jenkins J."/>
            <person name="Shu S."/>
            <person name="Lovell J.T."/>
            <person name="Sreedasyam A."/>
            <person name="Maumus F."/>
            <person name="Tiley G.P."/>
            <person name="Fernandez-Pozo N."/>
            <person name="Barry K."/>
            <person name="Chen C."/>
            <person name="Wang M."/>
            <person name="Lipzen A."/>
            <person name="Daum C."/>
            <person name="Saski C.A."/>
            <person name="Payton A.C."/>
            <person name="Mcbreen J.C."/>
            <person name="Conrad R.E."/>
            <person name="Kollar L.M."/>
            <person name="Olsson S."/>
            <person name="Huttunen S."/>
            <person name="Landis J.B."/>
            <person name="Wickett N.J."/>
            <person name="Johnson M.G."/>
            <person name="Rensing S.A."/>
            <person name="Grimwood J."/>
            <person name="Schmutz J."/>
            <person name="Mcdaniel S.F."/>
        </authorList>
    </citation>
    <scope>NUCLEOTIDE SEQUENCE</scope>
    <source>
        <strain evidence="1">R40</strain>
    </source>
</reference>
<proteinExistence type="predicted"/>
<name>A0A8T0IRS4_CERPU</name>
<dbReference type="EMBL" id="CM026422">
    <property type="protein sequence ID" value="KAG0585745.1"/>
    <property type="molecule type" value="Genomic_DNA"/>
</dbReference>
<evidence type="ECO:0000313" key="1">
    <source>
        <dbReference type="EMBL" id="KAG0585745.1"/>
    </source>
</evidence>